<dbReference type="InterPro" id="IPR003871">
    <property type="entry name" value="RFA1B/D_OB_1st"/>
</dbReference>
<reference evidence="2" key="1">
    <citation type="submission" date="2022-08" db="EMBL/GenBank/DDBJ databases">
        <authorList>
            <person name="Gutierrez-Valencia J."/>
        </authorList>
    </citation>
    <scope>NUCLEOTIDE SEQUENCE</scope>
</reference>
<dbReference type="Proteomes" id="UP001154282">
    <property type="component" value="Unassembled WGS sequence"/>
</dbReference>
<feature type="non-terminal residue" evidence="2">
    <location>
        <position position="1"/>
    </location>
</feature>
<dbReference type="SUPFAM" id="SSF50249">
    <property type="entry name" value="Nucleic acid-binding proteins"/>
    <property type="match status" value="1"/>
</dbReference>
<dbReference type="PANTHER" id="PTHR47165">
    <property type="entry name" value="OS03G0429900 PROTEIN"/>
    <property type="match status" value="1"/>
</dbReference>
<evidence type="ECO:0000313" key="2">
    <source>
        <dbReference type="EMBL" id="CAI0542110.1"/>
    </source>
</evidence>
<proteinExistence type="predicted"/>
<keyword evidence="3" id="KW-1185">Reference proteome</keyword>
<name>A0AAV0Q962_9ROSI</name>
<dbReference type="EMBL" id="CAMGYJ010000009">
    <property type="protein sequence ID" value="CAI0542110.1"/>
    <property type="molecule type" value="Genomic_DNA"/>
</dbReference>
<dbReference type="AlphaFoldDB" id="A0AAV0Q962"/>
<dbReference type="PANTHER" id="PTHR47165:SF4">
    <property type="entry name" value="OS03G0429900 PROTEIN"/>
    <property type="match status" value="1"/>
</dbReference>
<evidence type="ECO:0000313" key="3">
    <source>
        <dbReference type="Proteomes" id="UP001154282"/>
    </source>
</evidence>
<gene>
    <name evidence="2" type="ORF">LITE_LOCUS42363</name>
</gene>
<sequence>YRLSEDDASYPVFPMRNTCPKYPFPHIPNWKKLPIAQTTSTTNIAVQFNRKQIGRWFPPGIRRHAVKSSAPNVALFAAAAGNKRNRAAFQSELLLEHGRYTMAFNGIRDLESEKQLWSGHCRVSRAWLGVNVTTDKVMHFDLILMDAKGNDIWVHIPPVLQDHFKRLLQEQQVYNIKNFELHTTQLKYRPIANTYIMSFSRKTTVEHVPDVPSIPAFKFSFLKASDMASKLNDVVVLSGITYVLKPKPTLFYRGDVVKVIIWGRVVAEFDKLIKPGDDEQVILVVTAVSVKPFLGELCFNSSGSTVLCPNLDIPEVKAFTTRNVQPQQPVFVELPPPPFIPNITLSELLELQLDPDNEISYTA</sequence>
<evidence type="ECO:0000259" key="1">
    <source>
        <dbReference type="Pfam" id="PF02721"/>
    </source>
</evidence>
<dbReference type="CDD" id="cd04480">
    <property type="entry name" value="RPA1_DBD_A_like"/>
    <property type="match status" value="1"/>
</dbReference>
<organism evidence="2 3">
    <name type="scientific">Linum tenue</name>
    <dbReference type="NCBI Taxonomy" id="586396"/>
    <lineage>
        <taxon>Eukaryota</taxon>
        <taxon>Viridiplantae</taxon>
        <taxon>Streptophyta</taxon>
        <taxon>Embryophyta</taxon>
        <taxon>Tracheophyta</taxon>
        <taxon>Spermatophyta</taxon>
        <taxon>Magnoliopsida</taxon>
        <taxon>eudicotyledons</taxon>
        <taxon>Gunneridae</taxon>
        <taxon>Pentapetalae</taxon>
        <taxon>rosids</taxon>
        <taxon>fabids</taxon>
        <taxon>Malpighiales</taxon>
        <taxon>Linaceae</taxon>
        <taxon>Linum</taxon>
    </lineage>
</organism>
<feature type="domain" description="Replication protein A 70 kDa DNA-binding subunit B/D first OB fold" evidence="1">
    <location>
        <begin position="104"/>
        <end position="207"/>
    </location>
</feature>
<comment type="caution">
    <text evidence="2">The sequence shown here is derived from an EMBL/GenBank/DDBJ whole genome shotgun (WGS) entry which is preliminary data.</text>
</comment>
<dbReference type="InterPro" id="IPR012340">
    <property type="entry name" value="NA-bd_OB-fold"/>
</dbReference>
<accession>A0AAV0Q962</accession>
<protein>
    <recommendedName>
        <fullName evidence="1">Replication protein A 70 kDa DNA-binding subunit B/D first OB fold domain-containing protein</fullName>
    </recommendedName>
</protein>
<dbReference type="Pfam" id="PF02721">
    <property type="entry name" value="DUF223"/>
    <property type="match status" value="1"/>
</dbReference>
<dbReference type="Gene3D" id="2.40.50.140">
    <property type="entry name" value="Nucleic acid-binding proteins"/>
    <property type="match status" value="2"/>
</dbReference>